<dbReference type="SUPFAM" id="SSF53335">
    <property type="entry name" value="S-adenosyl-L-methionine-dependent methyltransferases"/>
    <property type="match status" value="1"/>
</dbReference>
<feature type="domain" description="RMT2" evidence="6">
    <location>
        <begin position="108"/>
        <end position="329"/>
    </location>
</feature>
<dbReference type="SUPFAM" id="SSF48403">
    <property type="entry name" value="Ankyrin repeat"/>
    <property type="match status" value="1"/>
</dbReference>
<comment type="caution">
    <text evidence="7">The sequence shown here is derived from an EMBL/GenBank/DDBJ whole genome shotgun (WGS) entry which is preliminary data.</text>
</comment>
<dbReference type="InterPro" id="IPR013216">
    <property type="entry name" value="Methyltransf_11"/>
</dbReference>
<evidence type="ECO:0000313" key="8">
    <source>
        <dbReference type="Proteomes" id="UP001189429"/>
    </source>
</evidence>
<gene>
    <name evidence="7" type="ORF">PCOR1329_LOCUS28449</name>
</gene>
<dbReference type="CDD" id="cd02440">
    <property type="entry name" value="AdoMet_MTases"/>
    <property type="match status" value="1"/>
</dbReference>
<evidence type="ECO:0000256" key="5">
    <source>
        <dbReference type="SAM" id="MobiDB-lite"/>
    </source>
</evidence>
<proteinExistence type="predicted"/>
<feature type="non-terminal residue" evidence="7">
    <location>
        <position position="1"/>
    </location>
</feature>
<keyword evidence="3" id="KW-0949">S-adenosyl-L-methionine</keyword>
<dbReference type="InterPro" id="IPR029063">
    <property type="entry name" value="SAM-dependent_MTases_sf"/>
</dbReference>
<dbReference type="InterPro" id="IPR026480">
    <property type="entry name" value="RMT2_dom"/>
</dbReference>
<evidence type="ECO:0000313" key="7">
    <source>
        <dbReference type="EMBL" id="CAK0829542.1"/>
    </source>
</evidence>
<evidence type="ECO:0000256" key="1">
    <source>
        <dbReference type="ARBA" id="ARBA00022603"/>
    </source>
</evidence>
<dbReference type="PROSITE" id="PS50297">
    <property type="entry name" value="ANK_REP_REGION"/>
    <property type="match status" value="1"/>
</dbReference>
<dbReference type="Proteomes" id="UP001189429">
    <property type="component" value="Unassembled WGS sequence"/>
</dbReference>
<dbReference type="PROSITE" id="PS50088">
    <property type="entry name" value="ANK_REPEAT"/>
    <property type="match status" value="1"/>
</dbReference>
<dbReference type="InterPro" id="IPR036770">
    <property type="entry name" value="Ankyrin_rpt-contain_sf"/>
</dbReference>
<dbReference type="Pfam" id="PF08241">
    <property type="entry name" value="Methyltransf_11"/>
    <property type="match status" value="1"/>
</dbReference>
<dbReference type="InterPro" id="IPR002110">
    <property type="entry name" value="Ankyrin_rpt"/>
</dbReference>
<keyword evidence="2" id="KW-0808">Transferase</keyword>
<feature type="repeat" description="ANK" evidence="4">
    <location>
        <begin position="21"/>
        <end position="46"/>
    </location>
</feature>
<keyword evidence="4" id="KW-0040">ANK repeat</keyword>
<organism evidence="7 8">
    <name type="scientific">Prorocentrum cordatum</name>
    <dbReference type="NCBI Taxonomy" id="2364126"/>
    <lineage>
        <taxon>Eukaryota</taxon>
        <taxon>Sar</taxon>
        <taxon>Alveolata</taxon>
        <taxon>Dinophyceae</taxon>
        <taxon>Prorocentrales</taxon>
        <taxon>Prorocentraceae</taxon>
        <taxon>Prorocentrum</taxon>
    </lineage>
</organism>
<dbReference type="Gene3D" id="3.40.50.150">
    <property type="entry name" value="Vaccinia Virus protein VP39"/>
    <property type="match status" value="1"/>
</dbReference>
<dbReference type="EMBL" id="CAUYUJ010010502">
    <property type="protein sequence ID" value="CAK0829542.1"/>
    <property type="molecule type" value="Genomic_DNA"/>
</dbReference>
<dbReference type="PROSITE" id="PS51559">
    <property type="entry name" value="SAM_RMT2"/>
    <property type="match status" value="1"/>
</dbReference>
<keyword evidence="1" id="KW-0489">Methyltransferase</keyword>
<evidence type="ECO:0000256" key="4">
    <source>
        <dbReference type="PROSITE-ProRule" id="PRU00023"/>
    </source>
</evidence>
<dbReference type="PANTHER" id="PTHR32379">
    <property type="entry name" value="GUANIDINOACETATE N-METHYLTRANSFERASE"/>
    <property type="match status" value="1"/>
</dbReference>
<feature type="region of interest" description="Disordered" evidence="5">
    <location>
        <begin position="86"/>
        <end position="118"/>
    </location>
</feature>
<protein>
    <recommendedName>
        <fullName evidence="6">RMT2 domain-containing protein</fullName>
    </recommendedName>
</protein>
<sequence>AAALSACLSRCPELRAARDEAGRSLLHLAAAAGAAGAVRALLGHGALLGGSAGPAACCGLAAFSGGHQEVFDLLVGHACQATLAERGGGPGRAGARRGGEEEAPAAKRRRPSPQGPYLGQALRYESGRLLDASGRGIMMGWEAPLMRRHACALLPSPGGAALNVGFGLGLVDGFLQERQPGSHAIIEPHPDVLQELERQGWPMRPGVAVHAGRWQDVVGELRAGSFDAVFYDTWQETYDDLLAFMREVPRLLRPGGRFSFFNGAAPHSIFEHAVFCRLAQQDLHALGLRCDFCPVELGPLGDDVWRGVRHRYWAFETYYLPLAASAAADALARPEPEGPEGSDASVWRRWPSGAVRVHDRVGAGVPLSEFGLEP</sequence>
<name>A0ABN9SC29_9DINO</name>
<accession>A0ABN9SC29</accession>
<evidence type="ECO:0000259" key="6">
    <source>
        <dbReference type="PROSITE" id="PS51559"/>
    </source>
</evidence>
<reference evidence="7" key="1">
    <citation type="submission" date="2023-10" db="EMBL/GenBank/DDBJ databases">
        <authorList>
            <person name="Chen Y."/>
            <person name="Shah S."/>
            <person name="Dougan E. K."/>
            <person name="Thang M."/>
            <person name="Chan C."/>
        </authorList>
    </citation>
    <scope>NUCLEOTIDE SEQUENCE [LARGE SCALE GENOMIC DNA]</scope>
</reference>
<dbReference type="InterPro" id="IPR051038">
    <property type="entry name" value="RMT2/GAMT_Mtase"/>
</dbReference>
<evidence type="ECO:0000256" key="2">
    <source>
        <dbReference type="ARBA" id="ARBA00022679"/>
    </source>
</evidence>
<dbReference type="Gene3D" id="1.25.40.20">
    <property type="entry name" value="Ankyrin repeat-containing domain"/>
    <property type="match status" value="1"/>
</dbReference>
<keyword evidence="8" id="KW-1185">Reference proteome</keyword>
<dbReference type="PANTHER" id="PTHR32379:SF1">
    <property type="entry name" value="GUANIDINOACETATE N-METHYLTRANSFERASE"/>
    <property type="match status" value="1"/>
</dbReference>
<evidence type="ECO:0000256" key="3">
    <source>
        <dbReference type="ARBA" id="ARBA00022691"/>
    </source>
</evidence>